<name>A0A9X2EL33_9GAMM</name>
<gene>
    <name evidence="1" type="ORF">MO867_01505</name>
</gene>
<dbReference type="Proteomes" id="UP001139028">
    <property type="component" value="Unassembled WGS sequence"/>
</dbReference>
<keyword evidence="2" id="KW-1185">Reference proteome</keyword>
<sequence length="155" mass="18040">MIEDFLAWKRQNPDYQFSDNLDMETLSEVAAEDTKRAILCPIAGVIMQKIRIQAGSEHRLDYSPAVGGIWLDKGEWELLKTEGLAGSLNFLVTHEWQMQIRESKAQETFSEIYRSKFGNELYSKMKEVREWLYSQEHKADILAYLNAEDPYSAKR</sequence>
<proteinExistence type="predicted"/>
<dbReference type="AlphaFoldDB" id="A0A9X2EL33"/>
<dbReference type="RefSeq" id="WP_252464175.1">
    <property type="nucleotide sequence ID" value="NZ_JALBWM010000004.1"/>
</dbReference>
<evidence type="ECO:0000313" key="2">
    <source>
        <dbReference type="Proteomes" id="UP001139028"/>
    </source>
</evidence>
<comment type="caution">
    <text evidence="1">The sequence shown here is derived from an EMBL/GenBank/DDBJ whole genome shotgun (WGS) entry which is preliminary data.</text>
</comment>
<accession>A0A9X2EL33</accession>
<protein>
    <submittedName>
        <fullName evidence="1">Uncharacterized protein</fullName>
    </submittedName>
</protein>
<evidence type="ECO:0000313" key="1">
    <source>
        <dbReference type="EMBL" id="MCO1333005.1"/>
    </source>
</evidence>
<reference evidence="1" key="1">
    <citation type="journal article" date="2022" name="Arch. Microbiol.">
        <title>Microbulbifer okhotskensis sp. nov., isolated from a deep bottom sediment of the Okhotsk Sea.</title>
        <authorList>
            <person name="Romanenko L."/>
            <person name="Kurilenko V."/>
            <person name="Otstavnykh N."/>
            <person name="Velansky P."/>
            <person name="Isaeva M."/>
            <person name="Mikhailov V."/>
        </authorList>
    </citation>
    <scope>NUCLEOTIDE SEQUENCE</scope>
    <source>
        <strain evidence="1">OS29</strain>
    </source>
</reference>
<dbReference type="EMBL" id="JALBWM010000004">
    <property type="protein sequence ID" value="MCO1333005.1"/>
    <property type="molecule type" value="Genomic_DNA"/>
</dbReference>
<organism evidence="1 2">
    <name type="scientific">Microbulbifer okhotskensis</name>
    <dbReference type="NCBI Taxonomy" id="2926617"/>
    <lineage>
        <taxon>Bacteria</taxon>
        <taxon>Pseudomonadati</taxon>
        <taxon>Pseudomonadota</taxon>
        <taxon>Gammaproteobacteria</taxon>
        <taxon>Cellvibrionales</taxon>
        <taxon>Microbulbiferaceae</taxon>
        <taxon>Microbulbifer</taxon>
    </lineage>
</organism>